<dbReference type="GO" id="GO:0005384">
    <property type="term" value="F:manganese ion transmembrane transporter activity"/>
    <property type="evidence" value="ECO:0007669"/>
    <property type="project" value="TreeGrafter"/>
</dbReference>
<feature type="transmembrane region" description="Helical" evidence="6">
    <location>
        <begin position="143"/>
        <end position="163"/>
    </location>
</feature>
<feature type="transmembrane region" description="Helical" evidence="6">
    <location>
        <begin position="371"/>
        <end position="391"/>
    </location>
</feature>
<feature type="transmembrane region" description="Helical" evidence="6">
    <location>
        <begin position="183"/>
        <end position="204"/>
    </location>
</feature>
<dbReference type="RefSeq" id="WP_144262143.1">
    <property type="nucleotide sequence ID" value="NZ_QMDX01000005.1"/>
</dbReference>
<keyword evidence="4 6" id="KW-1133">Transmembrane helix</keyword>
<evidence type="ECO:0000256" key="2">
    <source>
        <dbReference type="ARBA" id="ARBA00022448"/>
    </source>
</evidence>
<evidence type="ECO:0000256" key="3">
    <source>
        <dbReference type="ARBA" id="ARBA00022692"/>
    </source>
</evidence>
<comment type="subcellular location">
    <subcellularLocation>
        <location evidence="1">Membrane</location>
        <topology evidence="1">Multi-pass membrane protein</topology>
    </subcellularLocation>
</comment>
<dbReference type="AlphaFoldDB" id="A0A554N9Q9"/>
<keyword evidence="2" id="KW-0813">Transport</keyword>
<dbReference type="GO" id="GO:0015086">
    <property type="term" value="F:cadmium ion transmembrane transporter activity"/>
    <property type="evidence" value="ECO:0007669"/>
    <property type="project" value="TreeGrafter"/>
</dbReference>
<feature type="transmembrane region" description="Helical" evidence="6">
    <location>
        <begin position="312"/>
        <end position="330"/>
    </location>
</feature>
<feature type="transmembrane region" description="Helical" evidence="6">
    <location>
        <begin position="118"/>
        <end position="136"/>
    </location>
</feature>
<sequence>MDTTGIRNGLRGMGPGWLAGAIAAGPATIGSLVLAASFGYDLLWVVLLSAPAGFITLLLAARLGTATEEGIVATVEDRLGDGWAWLLVADTVIVSMVAQLLIMFTLATISAQLFGFDVRLWGVAWAVVLAAGLAGGGYRVAEVGAKLIVTAVVLVFITTLVVVPPEPAAAVDGLVPASPVGAATAITGVLGGAVHVTLITMHTYTMRARNWDAGDYALAKFDAGASMLAAFGLYSVTIFLVLAGTLGGQQVAPTAGAAAAALQPVVGPAAVTLFLVGILGAAVSTLGGNTVVPPFLLADKLGWGTTVEDPRYRGLLAATALVSAAGAFVSGNFVQLLAQALVIGAVGTPFALALVLYLLHGDGTAGRPSTALTAGGLAVFAIVSVAAGNSVREMAVGLTEEVTAVGALSVAFAIAVAAATVAIGVKFLVRQRESPAGEPAD</sequence>
<dbReference type="EMBL" id="QMDX01000005">
    <property type="protein sequence ID" value="TSD14089.1"/>
    <property type="molecule type" value="Genomic_DNA"/>
</dbReference>
<gene>
    <name evidence="7" type="ORF">DP107_10665</name>
</gene>
<keyword evidence="5 6" id="KW-0472">Membrane</keyword>
<dbReference type="InterPro" id="IPR001046">
    <property type="entry name" value="NRAMP_fam"/>
</dbReference>
<reference evidence="7 8" key="1">
    <citation type="submission" date="2018-06" db="EMBL/GenBank/DDBJ databases">
        <title>Natronomonas sp. F16-60 a new haloarchaeon isolated from a solar saltern of Isla Cristina, Huelva, Spain.</title>
        <authorList>
            <person name="Duran-Viseras A."/>
            <person name="Sanchez-Porro C."/>
            <person name="Ventosa A."/>
        </authorList>
    </citation>
    <scope>NUCLEOTIDE SEQUENCE [LARGE SCALE GENOMIC DNA]</scope>
    <source>
        <strain evidence="7 8">F16-60</strain>
    </source>
</reference>
<dbReference type="GO" id="GO:0034755">
    <property type="term" value="P:iron ion transmembrane transport"/>
    <property type="evidence" value="ECO:0007669"/>
    <property type="project" value="TreeGrafter"/>
</dbReference>
<comment type="caution">
    <text evidence="7">The sequence shown here is derived from an EMBL/GenBank/DDBJ whole genome shotgun (WGS) entry which is preliminary data.</text>
</comment>
<feature type="transmembrane region" description="Helical" evidence="6">
    <location>
        <begin position="42"/>
        <end position="61"/>
    </location>
</feature>
<dbReference type="Pfam" id="PF01566">
    <property type="entry name" value="Nramp"/>
    <property type="match status" value="1"/>
</dbReference>
<feature type="transmembrane region" description="Helical" evidence="6">
    <location>
        <begin position="225"/>
        <end position="246"/>
    </location>
</feature>
<protein>
    <submittedName>
        <fullName evidence="7">Divalent metal cation transporter</fullName>
    </submittedName>
</protein>
<proteinExistence type="predicted"/>
<evidence type="ECO:0000256" key="1">
    <source>
        <dbReference type="ARBA" id="ARBA00004141"/>
    </source>
</evidence>
<evidence type="ECO:0000313" key="8">
    <source>
        <dbReference type="Proteomes" id="UP000319894"/>
    </source>
</evidence>
<organism evidence="7 8">
    <name type="scientific">Haloglomus irregulare</name>
    <dbReference type="NCBI Taxonomy" id="2234134"/>
    <lineage>
        <taxon>Archaea</taxon>
        <taxon>Methanobacteriati</taxon>
        <taxon>Methanobacteriota</taxon>
        <taxon>Stenosarchaea group</taxon>
        <taxon>Halobacteria</taxon>
        <taxon>Halobacteriales</taxon>
        <taxon>Natronomonadaceae</taxon>
        <taxon>Haloglomus</taxon>
    </lineage>
</organism>
<dbReference type="OrthoDB" id="327373at2157"/>
<evidence type="ECO:0000256" key="5">
    <source>
        <dbReference type="ARBA" id="ARBA00023136"/>
    </source>
</evidence>
<evidence type="ECO:0000256" key="6">
    <source>
        <dbReference type="SAM" id="Phobius"/>
    </source>
</evidence>
<evidence type="ECO:0000256" key="4">
    <source>
        <dbReference type="ARBA" id="ARBA00022989"/>
    </source>
</evidence>
<name>A0A554N9Q9_9EURY</name>
<keyword evidence="3 6" id="KW-0812">Transmembrane</keyword>
<dbReference type="GO" id="GO:0005886">
    <property type="term" value="C:plasma membrane"/>
    <property type="evidence" value="ECO:0007669"/>
    <property type="project" value="TreeGrafter"/>
</dbReference>
<keyword evidence="8" id="KW-1185">Reference proteome</keyword>
<feature type="transmembrane region" description="Helical" evidence="6">
    <location>
        <begin position="266"/>
        <end position="292"/>
    </location>
</feature>
<accession>A0A554N9Q9</accession>
<dbReference type="PANTHER" id="PTHR11706:SF33">
    <property type="entry name" value="NATURAL RESISTANCE-ASSOCIATED MACROPHAGE PROTEIN 2"/>
    <property type="match status" value="1"/>
</dbReference>
<feature type="transmembrane region" description="Helical" evidence="6">
    <location>
        <begin position="16"/>
        <end position="36"/>
    </location>
</feature>
<dbReference type="InParanoid" id="A0A554N9Q9"/>
<dbReference type="Proteomes" id="UP000319894">
    <property type="component" value="Unassembled WGS sequence"/>
</dbReference>
<dbReference type="PANTHER" id="PTHR11706">
    <property type="entry name" value="SOLUTE CARRIER PROTEIN FAMILY 11 MEMBER"/>
    <property type="match status" value="1"/>
</dbReference>
<feature type="transmembrane region" description="Helical" evidence="6">
    <location>
        <begin position="336"/>
        <end position="359"/>
    </location>
</feature>
<feature type="transmembrane region" description="Helical" evidence="6">
    <location>
        <begin position="403"/>
        <end position="425"/>
    </location>
</feature>
<evidence type="ECO:0000313" key="7">
    <source>
        <dbReference type="EMBL" id="TSD14089.1"/>
    </source>
</evidence>
<feature type="transmembrane region" description="Helical" evidence="6">
    <location>
        <begin position="82"/>
        <end position="106"/>
    </location>
</feature>